<accession>G2X751</accession>
<dbReference type="InParanoid" id="G2X751"/>
<proteinExistence type="predicted"/>
<dbReference type="Proteomes" id="UP000001611">
    <property type="component" value="Unassembled WGS sequence"/>
</dbReference>
<evidence type="ECO:0000313" key="3">
    <source>
        <dbReference type="Proteomes" id="UP000001611"/>
    </source>
</evidence>
<evidence type="ECO:0000313" key="2">
    <source>
        <dbReference type="EMBL" id="EGY14819.1"/>
    </source>
</evidence>
<name>G2X751_VERDV</name>
<sequence>MEKPGTCMVWRLGGLGESAAASTVDHWRVQLPTTNLPSIQDRMIEGHPPSEALPEMDPSFSVPAATGTLLDTSTGSAGPHSLLMGPEPSVSSKQNCIVKARKKSHAPSPSFELESLLPATHHAGREDWTVVDGRWACHSSVHPPVCSR</sequence>
<dbReference type="KEGG" id="vda:VDAG_06309"/>
<protein>
    <submittedName>
        <fullName evidence="2">Uncharacterized protein</fullName>
    </submittedName>
</protein>
<keyword evidence="3" id="KW-1185">Reference proteome</keyword>
<gene>
    <name evidence="2" type="ORF">VDAG_06309</name>
</gene>
<dbReference type="GeneID" id="20707772"/>
<reference evidence="2 3" key="1">
    <citation type="submission" date="2008-03" db="EMBL/GenBank/DDBJ databases">
        <title>The Genome Sequence of Verticillium dahliae VdLs.17.</title>
        <authorList>
            <consortium name="The Broad Institute Genome Sequencing Platform"/>
            <person name="Ma L.-J.J."/>
            <person name="Klosterman S.J."/>
            <person name="Subbarao K."/>
            <person name="Dobinson K."/>
            <person name="Veronese P."/>
            <person name="Kang S."/>
            <person name="Gold S.E."/>
            <person name="Young S."/>
            <person name="Jaffe D."/>
            <person name="Gnerre S."/>
            <person name="Berlin A."/>
            <person name="Heiman D."/>
            <person name="Hepburn T."/>
            <person name="Sykes S."/>
            <person name="Alvarado L."/>
            <person name="Kodira C.D."/>
            <person name="Lander E."/>
            <person name="Galagan J."/>
            <person name="Nusbaum C."/>
            <person name="Birren B."/>
        </authorList>
    </citation>
    <scope>NUCLEOTIDE SEQUENCE [LARGE SCALE GENOMIC DNA]</scope>
    <source>
        <strain evidence="3">VdLs.17 / ATCC MYA-4575 / FGSC 10137</strain>
    </source>
</reference>
<dbReference type="RefSeq" id="XP_009656982.1">
    <property type="nucleotide sequence ID" value="XM_009658687.1"/>
</dbReference>
<dbReference type="HOGENOM" id="CLU_1760222_0_0_1"/>
<reference evidence="3" key="2">
    <citation type="journal article" date="2011" name="PLoS Pathog.">
        <title>Comparative genomics yields insights into niche adaptation of plant vascular wilt pathogens.</title>
        <authorList>
            <person name="Klosterman S.J."/>
            <person name="Subbarao K.V."/>
            <person name="Kang S."/>
            <person name="Veronese P."/>
            <person name="Gold S.E."/>
            <person name="Thomma B.P.H.J."/>
            <person name="Chen Z."/>
            <person name="Henrissat B."/>
            <person name="Lee Y.-H."/>
            <person name="Park J."/>
            <person name="Garcia-Pedrajas M.D."/>
            <person name="Barbara D.J."/>
            <person name="Anchieta A."/>
            <person name="de Jonge R."/>
            <person name="Santhanam P."/>
            <person name="Maruthachalam K."/>
            <person name="Atallah Z."/>
            <person name="Amyotte S.G."/>
            <person name="Paz Z."/>
            <person name="Inderbitzin P."/>
            <person name="Hayes R.J."/>
            <person name="Heiman D.I."/>
            <person name="Young S."/>
            <person name="Zeng Q."/>
            <person name="Engels R."/>
            <person name="Galagan J."/>
            <person name="Cuomo C.A."/>
            <person name="Dobinson K.F."/>
            <person name="Ma L.-J."/>
        </authorList>
    </citation>
    <scope>NUCLEOTIDE SEQUENCE [LARGE SCALE GENOMIC DNA]</scope>
    <source>
        <strain evidence="3">VdLs.17 / ATCC MYA-4575 / FGSC 10137</strain>
    </source>
</reference>
<feature type="region of interest" description="Disordered" evidence="1">
    <location>
        <begin position="47"/>
        <end position="89"/>
    </location>
</feature>
<evidence type="ECO:0000256" key="1">
    <source>
        <dbReference type="SAM" id="MobiDB-lite"/>
    </source>
</evidence>
<organism evidence="2 3">
    <name type="scientific">Verticillium dahliae (strain VdLs.17 / ATCC MYA-4575 / FGSC 10137)</name>
    <name type="common">Verticillium wilt</name>
    <dbReference type="NCBI Taxonomy" id="498257"/>
    <lineage>
        <taxon>Eukaryota</taxon>
        <taxon>Fungi</taxon>
        <taxon>Dikarya</taxon>
        <taxon>Ascomycota</taxon>
        <taxon>Pezizomycotina</taxon>
        <taxon>Sordariomycetes</taxon>
        <taxon>Hypocreomycetidae</taxon>
        <taxon>Glomerellales</taxon>
        <taxon>Plectosphaerellaceae</taxon>
        <taxon>Verticillium</taxon>
    </lineage>
</organism>
<dbReference type="AlphaFoldDB" id="G2X751"/>
<dbReference type="EMBL" id="DS572706">
    <property type="protein sequence ID" value="EGY14819.1"/>
    <property type="molecule type" value="Genomic_DNA"/>
</dbReference>